<name>A0A916ZH07_9BACL</name>
<accession>A0A916ZH07</accession>
<dbReference type="Proteomes" id="UP000612456">
    <property type="component" value="Unassembled WGS sequence"/>
</dbReference>
<reference evidence="1" key="2">
    <citation type="submission" date="2020-09" db="EMBL/GenBank/DDBJ databases">
        <authorList>
            <person name="Sun Q."/>
            <person name="Zhou Y."/>
        </authorList>
    </citation>
    <scope>NUCLEOTIDE SEQUENCE</scope>
    <source>
        <strain evidence="1">CGMCC 1.15178</strain>
    </source>
</reference>
<gene>
    <name evidence="1" type="ORF">GCM10010911_62420</name>
</gene>
<organism evidence="1 2">
    <name type="scientific">Paenibacillus nasutitermitis</name>
    <dbReference type="NCBI Taxonomy" id="1652958"/>
    <lineage>
        <taxon>Bacteria</taxon>
        <taxon>Bacillati</taxon>
        <taxon>Bacillota</taxon>
        <taxon>Bacilli</taxon>
        <taxon>Bacillales</taxon>
        <taxon>Paenibacillaceae</taxon>
        <taxon>Paenibacillus</taxon>
    </lineage>
</organism>
<evidence type="ECO:0000313" key="2">
    <source>
        <dbReference type="Proteomes" id="UP000612456"/>
    </source>
</evidence>
<keyword evidence="2" id="KW-1185">Reference proteome</keyword>
<protein>
    <submittedName>
        <fullName evidence="1">Uncharacterized protein</fullName>
    </submittedName>
</protein>
<evidence type="ECO:0000313" key="1">
    <source>
        <dbReference type="EMBL" id="GGD95237.1"/>
    </source>
</evidence>
<dbReference type="EMBL" id="BMHP01000007">
    <property type="protein sequence ID" value="GGD95237.1"/>
    <property type="molecule type" value="Genomic_DNA"/>
</dbReference>
<sequence>MNEYNHYYRLDAAGFVTHAFSNAFEPSQASDHFFETGGRHFNPVITNELGQYILKLVGDEIVERSQQELDEEWAARPAAPKSLPDEIAEIKQLVADLASLQLEV</sequence>
<proteinExistence type="predicted"/>
<dbReference type="RefSeq" id="WP_188998549.1">
    <property type="nucleotide sequence ID" value="NZ_BMHP01000007.1"/>
</dbReference>
<dbReference type="AlphaFoldDB" id="A0A916ZH07"/>
<reference evidence="1" key="1">
    <citation type="journal article" date="2014" name="Int. J. Syst. Evol. Microbiol.">
        <title>Complete genome sequence of Corynebacterium casei LMG S-19264T (=DSM 44701T), isolated from a smear-ripened cheese.</title>
        <authorList>
            <consortium name="US DOE Joint Genome Institute (JGI-PGF)"/>
            <person name="Walter F."/>
            <person name="Albersmeier A."/>
            <person name="Kalinowski J."/>
            <person name="Ruckert C."/>
        </authorList>
    </citation>
    <scope>NUCLEOTIDE SEQUENCE</scope>
    <source>
        <strain evidence="1">CGMCC 1.15178</strain>
    </source>
</reference>
<comment type="caution">
    <text evidence="1">The sequence shown here is derived from an EMBL/GenBank/DDBJ whole genome shotgun (WGS) entry which is preliminary data.</text>
</comment>